<organism evidence="2 3">
    <name type="scientific">Streptomyces machairae</name>
    <dbReference type="NCBI Taxonomy" id="3134109"/>
    <lineage>
        <taxon>Bacteria</taxon>
        <taxon>Bacillati</taxon>
        <taxon>Actinomycetota</taxon>
        <taxon>Actinomycetes</taxon>
        <taxon>Kitasatosporales</taxon>
        <taxon>Streptomycetaceae</taxon>
        <taxon>Streptomyces</taxon>
    </lineage>
</organism>
<accession>A0ABU8US68</accession>
<protein>
    <submittedName>
        <fullName evidence="2">Uncharacterized protein</fullName>
    </submittedName>
</protein>
<gene>
    <name evidence="2" type="ORF">WKI71_35630</name>
</gene>
<evidence type="ECO:0000313" key="2">
    <source>
        <dbReference type="EMBL" id="MEJ8671744.1"/>
    </source>
</evidence>
<comment type="caution">
    <text evidence="2">The sequence shown here is derived from an EMBL/GenBank/DDBJ whole genome shotgun (WGS) entry which is preliminary data.</text>
</comment>
<keyword evidence="3" id="KW-1185">Reference proteome</keyword>
<name>A0ABU8US68_9ACTN</name>
<proteinExistence type="predicted"/>
<reference evidence="2 3" key="1">
    <citation type="submission" date="2024-03" db="EMBL/GenBank/DDBJ databases">
        <title>Novel Streptomyces species of biotechnological and ecological value are a feature of Machair soil.</title>
        <authorList>
            <person name="Prole J.R."/>
            <person name="Goodfellow M."/>
            <person name="Allenby N."/>
            <person name="Ward A.C."/>
        </authorList>
    </citation>
    <scope>NUCLEOTIDE SEQUENCE [LARGE SCALE GENOMIC DNA]</scope>
    <source>
        <strain evidence="2 3">MS1.AVA.1</strain>
    </source>
</reference>
<evidence type="ECO:0000313" key="3">
    <source>
        <dbReference type="Proteomes" id="UP001376459"/>
    </source>
</evidence>
<sequence>MGAAADAQVDHLELRACAVLGPPAPRFQEHRGVHEAQGRQTHVDEHARHPGPPG</sequence>
<feature type="region of interest" description="Disordered" evidence="1">
    <location>
        <begin position="30"/>
        <end position="54"/>
    </location>
</feature>
<evidence type="ECO:0000256" key="1">
    <source>
        <dbReference type="SAM" id="MobiDB-lite"/>
    </source>
</evidence>
<feature type="compositionally biased region" description="Basic and acidic residues" evidence="1">
    <location>
        <begin position="30"/>
        <end position="48"/>
    </location>
</feature>
<dbReference type="Proteomes" id="UP001376459">
    <property type="component" value="Unassembled WGS sequence"/>
</dbReference>
<dbReference type="EMBL" id="JBBKAK010000001">
    <property type="protein sequence ID" value="MEJ8671744.1"/>
    <property type="molecule type" value="Genomic_DNA"/>
</dbReference>